<evidence type="ECO:0000256" key="3">
    <source>
        <dbReference type="ARBA" id="ARBA00023172"/>
    </source>
</evidence>
<dbReference type="Proteomes" id="UP000315200">
    <property type="component" value="Unassembled WGS sequence"/>
</dbReference>
<reference evidence="5 7" key="1">
    <citation type="submission" date="2019-06" db="EMBL/GenBank/DDBJ databases">
        <title>Draft genome sequence of [Clostridium] clostridioforme NBRC 113352.</title>
        <authorList>
            <person name="Miura T."/>
            <person name="Furukawa M."/>
            <person name="Shimamura M."/>
            <person name="Ohyama Y."/>
            <person name="Yamazoe A."/>
            <person name="Kawasaki H."/>
        </authorList>
    </citation>
    <scope>NUCLEOTIDE SEQUENCE [LARGE SCALE GENOMIC DNA]</scope>
    <source>
        <strain evidence="5 7">NBRC 113352</strain>
    </source>
</reference>
<comment type="similarity">
    <text evidence="1">Belongs to the 'phage' integrase family.</text>
</comment>
<evidence type="ECO:0000313" key="7">
    <source>
        <dbReference type="Proteomes" id="UP000315200"/>
    </source>
</evidence>
<dbReference type="CDD" id="cd00397">
    <property type="entry name" value="DNA_BRE_C"/>
    <property type="match status" value="1"/>
</dbReference>
<reference evidence="6" key="3">
    <citation type="submission" date="2020-02" db="EMBL/GenBank/DDBJ databases">
        <authorList>
            <person name="Littmann E."/>
            <person name="Sorbara M."/>
        </authorList>
    </citation>
    <scope>NUCLEOTIDE SEQUENCE</scope>
    <source>
        <strain evidence="6">MSK.2.26</strain>
    </source>
</reference>
<keyword evidence="2" id="KW-0238">DNA-binding</keyword>
<dbReference type="InterPro" id="IPR010998">
    <property type="entry name" value="Integrase_recombinase_N"/>
</dbReference>
<evidence type="ECO:0000256" key="2">
    <source>
        <dbReference type="ARBA" id="ARBA00023125"/>
    </source>
</evidence>
<evidence type="ECO:0000313" key="8">
    <source>
        <dbReference type="Proteomes" id="UP000719916"/>
    </source>
</evidence>
<dbReference type="GO" id="GO:0015074">
    <property type="term" value="P:DNA integration"/>
    <property type="evidence" value="ECO:0007669"/>
    <property type="project" value="InterPro"/>
</dbReference>
<name>A0A829W8R4_9FIRM</name>
<reference evidence="6 8" key="2">
    <citation type="journal article" date="2020" name="Cell Host Microbe">
        <title>Functional and Genomic Variation between Human-Derived Isolates of Lachnospiraceae Reveals Inter- and Intra-Species Diversity.</title>
        <authorList>
            <person name="Sorbara M.T."/>
            <person name="Littmann E.R."/>
            <person name="Fontana E."/>
            <person name="Moody T.U."/>
            <person name="Kohout C.E."/>
            <person name="Gjonbalaj M."/>
            <person name="Eaton V."/>
            <person name="Seok R."/>
            <person name="Leiner I.M."/>
            <person name="Pamer E.G."/>
        </authorList>
    </citation>
    <scope>NUCLEOTIDE SEQUENCE [LARGE SCALE GENOMIC DNA]</scope>
    <source>
        <strain evidence="6 8">MSK.2.26</strain>
    </source>
</reference>
<dbReference type="Proteomes" id="UP000719916">
    <property type="component" value="Unassembled WGS sequence"/>
</dbReference>
<organism evidence="5 7">
    <name type="scientific">Enterocloster clostridioformis</name>
    <dbReference type="NCBI Taxonomy" id="1531"/>
    <lineage>
        <taxon>Bacteria</taxon>
        <taxon>Bacillati</taxon>
        <taxon>Bacillota</taxon>
        <taxon>Clostridia</taxon>
        <taxon>Lachnospirales</taxon>
        <taxon>Lachnospiraceae</taxon>
        <taxon>Enterocloster</taxon>
    </lineage>
</organism>
<dbReference type="Gene3D" id="1.10.443.10">
    <property type="entry name" value="Intergrase catalytic core"/>
    <property type="match status" value="1"/>
</dbReference>
<gene>
    <name evidence="5" type="ORF">Ccl03g_14640</name>
    <name evidence="6" type="ORF">G5B26_19785</name>
</gene>
<dbReference type="InterPro" id="IPR011010">
    <property type="entry name" value="DNA_brk_join_enz"/>
</dbReference>
<dbReference type="InterPro" id="IPR002104">
    <property type="entry name" value="Integrase_catalytic"/>
</dbReference>
<evidence type="ECO:0000256" key="1">
    <source>
        <dbReference type="ARBA" id="ARBA00008857"/>
    </source>
</evidence>
<dbReference type="Pfam" id="PF00589">
    <property type="entry name" value="Phage_integrase"/>
    <property type="match status" value="1"/>
</dbReference>
<dbReference type="AlphaFoldDB" id="A0A829W8R4"/>
<protein>
    <submittedName>
        <fullName evidence="6">Phage integrase family protein</fullName>
    </submittedName>
</protein>
<proteinExistence type="inferred from homology"/>
<dbReference type="GO" id="GO:0003677">
    <property type="term" value="F:DNA binding"/>
    <property type="evidence" value="ECO:0007669"/>
    <property type="project" value="UniProtKB-KW"/>
</dbReference>
<sequence length="390" mass="46420">MEKNKRFRLVRFAFETRDGGILYRYMITEDKIPMLEVNQWLMAKAMRKASTSKEYGKKLVVFLNYLSDNDADYSVATNEHVKRFIRLLLFGDMEDLKLLYYETNRVYQTAAYYLTVITEFYKWLDDNYGSNMEFCRKSNHYHARKSFLYGQIYNYDYQYILDAALPRQKPRREYIKWYTKEQIDLMCCHFTTLRDEAVFRLTLEGFRIDEVLSMKLSDYDSVKQLIQPTRSKGRSEVYTGNQNHLRVVALPELLCILLNCYISTERSDAENGYGIPSEYLFLNLQKDNMQGKPMTYHNYYAILKRCAKRAGFEPEMIRSHSGRSTKVMEFLEHQAKHPEDEIEDSTIMQCFGWRSADSISSYRDYNNQVIAYETMKKLHKKERKPDDTDA</sequence>
<dbReference type="RefSeq" id="WP_002588035.1">
    <property type="nucleotide sequence ID" value="NZ_BJLB01000001.1"/>
</dbReference>
<dbReference type="SUPFAM" id="SSF56349">
    <property type="entry name" value="DNA breaking-rejoining enzymes"/>
    <property type="match status" value="1"/>
</dbReference>
<dbReference type="PROSITE" id="PS51898">
    <property type="entry name" value="TYR_RECOMBINASE"/>
    <property type="match status" value="1"/>
</dbReference>
<dbReference type="EMBL" id="BJLB01000001">
    <property type="protein sequence ID" value="GEA35751.1"/>
    <property type="molecule type" value="Genomic_DNA"/>
</dbReference>
<dbReference type="InterPro" id="IPR013762">
    <property type="entry name" value="Integrase-like_cat_sf"/>
</dbReference>
<dbReference type="PANTHER" id="PTHR30349">
    <property type="entry name" value="PHAGE INTEGRASE-RELATED"/>
    <property type="match status" value="1"/>
</dbReference>
<dbReference type="InterPro" id="IPR050090">
    <property type="entry name" value="Tyrosine_recombinase_XerCD"/>
</dbReference>
<dbReference type="PANTHER" id="PTHR30349:SF41">
    <property type="entry name" value="INTEGRASE_RECOMBINASE PROTEIN MJ0367-RELATED"/>
    <property type="match status" value="1"/>
</dbReference>
<feature type="domain" description="Tyr recombinase" evidence="4">
    <location>
        <begin position="173"/>
        <end position="380"/>
    </location>
</feature>
<dbReference type="EMBL" id="JAAISW010000044">
    <property type="protein sequence ID" value="NSJ45769.1"/>
    <property type="molecule type" value="Genomic_DNA"/>
</dbReference>
<evidence type="ECO:0000313" key="6">
    <source>
        <dbReference type="EMBL" id="NSJ45769.1"/>
    </source>
</evidence>
<comment type="caution">
    <text evidence="5">The sequence shown here is derived from an EMBL/GenBank/DDBJ whole genome shotgun (WGS) entry which is preliminary data.</text>
</comment>
<evidence type="ECO:0000313" key="5">
    <source>
        <dbReference type="EMBL" id="GEA35751.1"/>
    </source>
</evidence>
<keyword evidence="3" id="KW-0233">DNA recombination</keyword>
<evidence type="ECO:0000259" key="4">
    <source>
        <dbReference type="PROSITE" id="PS51898"/>
    </source>
</evidence>
<dbReference type="Gene3D" id="1.10.150.130">
    <property type="match status" value="1"/>
</dbReference>
<dbReference type="GO" id="GO:0006310">
    <property type="term" value="P:DNA recombination"/>
    <property type="evidence" value="ECO:0007669"/>
    <property type="project" value="UniProtKB-KW"/>
</dbReference>
<accession>A0A829W8R4</accession>